<dbReference type="EMBL" id="MFKI01000006">
    <property type="protein sequence ID" value="OGG39585.1"/>
    <property type="molecule type" value="Genomic_DNA"/>
</dbReference>
<name>A0A1F6BRM3_9BACT</name>
<evidence type="ECO:0000313" key="1">
    <source>
        <dbReference type="EMBL" id="OGG39585.1"/>
    </source>
</evidence>
<organism evidence="1 2">
    <name type="scientific">Candidatus Jorgensenbacteria bacterium GWC1_48_12</name>
    <dbReference type="NCBI Taxonomy" id="1798469"/>
    <lineage>
        <taxon>Bacteria</taxon>
        <taxon>Candidatus Joergenseniibacteriota</taxon>
    </lineage>
</organism>
<accession>A0A1F6BRM3</accession>
<comment type="caution">
    <text evidence="1">The sequence shown here is derived from an EMBL/GenBank/DDBJ whole genome shotgun (WGS) entry which is preliminary data.</text>
</comment>
<gene>
    <name evidence="1" type="ORF">A2127_00060</name>
</gene>
<evidence type="ECO:0000313" key="2">
    <source>
        <dbReference type="Proteomes" id="UP000179324"/>
    </source>
</evidence>
<sequence>MSEKKICRNCKKDFVMESEDFDFYKKIDVPPPTLCPDCRQQRRYAWRNERVLYRRDCDLCRKNVVTIYSSNKPYKIYCTLCFWSDKWDGTDYGRDFDFSKNFFEQFYELQLRVPRIALLSKNSVNADYTHHSSDNKNCYLCFGTFDSENILYSTNMWGGIKKDSSDCYHVLGVAERVYELVDSERCYGCQYGVRLRDCTDCLYCFDCRNCSNCFLSSNLRGRQHYFLNKPYSKEDYEKKVKEYKLTSQQTRDGLYKQWLDLVKNGIHRFAVIEKSADVSGNMIINSKNSHFVFDADNVEDVKYATLCTDMKDSMDFYHVGFGCELIYEGHGMTYDYDCRFVHFSYNNARLTYCDDCHNGEDLFGCVGVKQGKFCILNKRYSEDEYRVLRNKIIAHMKKTKEFGEFFPARFSPFGYNETQGNVYMPLSKEEAITRGYRWEDRVPGTFGKETLRLEEIPDDIGEVSDDILKEALVCANCRKNYNILRPELVFYRRESLPIPRLCPDCRYMRRLKLRPPRNLWHRRCMKPGCQNKFETPYAPERPEIVYCETCYNAEIA</sequence>
<proteinExistence type="predicted"/>
<reference evidence="1 2" key="1">
    <citation type="journal article" date="2016" name="Nat. Commun.">
        <title>Thousands of microbial genomes shed light on interconnected biogeochemical processes in an aquifer system.</title>
        <authorList>
            <person name="Anantharaman K."/>
            <person name="Brown C.T."/>
            <person name="Hug L.A."/>
            <person name="Sharon I."/>
            <person name="Castelle C.J."/>
            <person name="Probst A.J."/>
            <person name="Thomas B.C."/>
            <person name="Singh A."/>
            <person name="Wilkins M.J."/>
            <person name="Karaoz U."/>
            <person name="Brodie E.L."/>
            <person name="Williams K.H."/>
            <person name="Hubbard S.S."/>
            <person name="Banfield J.F."/>
        </authorList>
    </citation>
    <scope>NUCLEOTIDE SEQUENCE [LARGE SCALE GENOMIC DNA]</scope>
</reference>
<evidence type="ECO:0008006" key="3">
    <source>
        <dbReference type="Google" id="ProtNLM"/>
    </source>
</evidence>
<dbReference type="Proteomes" id="UP000179324">
    <property type="component" value="Unassembled WGS sequence"/>
</dbReference>
<dbReference type="AlphaFoldDB" id="A0A1F6BRM3"/>
<protein>
    <recommendedName>
        <fullName evidence="3">Zinc-binding domain-containing protein</fullName>
    </recommendedName>
</protein>